<name>A0A897NJQ8_9EURY</name>
<sequence length="214" mass="22108">MDTTDLTIAALESVGPDAIAITFDTPAGFSAYPGQFVKLTLDTDDGEQSRFYTISSPDVADTFEITVGIDPEGEVAPLLADLEPGDAVSVAGPFGDAYYQGNTDAVVLAGGPGVGPAVGIGERALDHGNGAAIIYQDRDPIHRDRLDDLSESGGFVRIVGEDADLSESVVAALDAVDDDAQVFVYGFADFLDGAMDALEVAGGDPETAKVENFG</sequence>
<dbReference type="InterPro" id="IPR039261">
    <property type="entry name" value="FNR_nucleotide-bd"/>
</dbReference>
<dbReference type="SUPFAM" id="SSF63380">
    <property type="entry name" value="Riboflavin synthase domain-like"/>
    <property type="match status" value="1"/>
</dbReference>
<dbReference type="RefSeq" id="WP_229122748.1">
    <property type="nucleotide sequence ID" value="NZ_CP064791.1"/>
</dbReference>
<dbReference type="GO" id="GO:0016491">
    <property type="term" value="F:oxidoreductase activity"/>
    <property type="evidence" value="ECO:0007669"/>
    <property type="project" value="InterPro"/>
</dbReference>
<evidence type="ECO:0000313" key="3">
    <source>
        <dbReference type="Proteomes" id="UP000663292"/>
    </source>
</evidence>
<proteinExistence type="predicted"/>
<dbReference type="EMBL" id="CP064791">
    <property type="protein sequence ID" value="QSG14700.1"/>
    <property type="molecule type" value="Genomic_DNA"/>
</dbReference>
<dbReference type="InterPro" id="IPR017927">
    <property type="entry name" value="FAD-bd_FR_type"/>
</dbReference>
<evidence type="ECO:0000259" key="1">
    <source>
        <dbReference type="PROSITE" id="PS51384"/>
    </source>
</evidence>
<dbReference type="InterPro" id="IPR008333">
    <property type="entry name" value="Cbr1-like_FAD-bd_dom"/>
</dbReference>
<dbReference type="InterPro" id="IPR017938">
    <property type="entry name" value="Riboflavin_synthase-like_b-brl"/>
</dbReference>
<reference evidence="2 3" key="1">
    <citation type="submission" date="2020-11" db="EMBL/GenBank/DDBJ databases">
        <title>Carbohydrate-dependent, anaerobic sulfur respiration: A novel catabolism in halophilic archaea.</title>
        <authorList>
            <person name="Sorokin D.Y."/>
            <person name="Messina E."/>
            <person name="Smedile F."/>
            <person name="La Cono V."/>
            <person name="Hallsworth J.E."/>
            <person name="Yakimov M.M."/>
        </authorList>
    </citation>
    <scope>NUCLEOTIDE SEQUENCE [LARGE SCALE GENOMIC DNA]</scope>
    <source>
        <strain evidence="2 3">HSR-Est</strain>
    </source>
</reference>
<dbReference type="Gene3D" id="2.40.30.10">
    <property type="entry name" value="Translation factors"/>
    <property type="match status" value="1"/>
</dbReference>
<protein>
    <submittedName>
        <fullName evidence="2">Flavodoxin reductase (Ferredoxin-NADPH reductase) family 1</fullName>
    </submittedName>
</protein>
<dbReference type="PROSITE" id="PS51384">
    <property type="entry name" value="FAD_FR"/>
    <property type="match status" value="1"/>
</dbReference>
<evidence type="ECO:0000313" key="2">
    <source>
        <dbReference type="EMBL" id="QSG14700.1"/>
    </source>
</evidence>
<dbReference type="InterPro" id="IPR050415">
    <property type="entry name" value="MRET"/>
</dbReference>
<feature type="domain" description="FAD-binding FR-type" evidence="1">
    <location>
        <begin position="1"/>
        <end position="100"/>
    </location>
</feature>
<organism evidence="2 3">
    <name type="scientific">Halapricum desulfuricans</name>
    <dbReference type="NCBI Taxonomy" id="2841257"/>
    <lineage>
        <taxon>Archaea</taxon>
        <taxon>Methanobacteriati</taxon>
        <taxon>Methanobacteriota</taxon>
        <taxon>Stenosarchaea group</taxon>
        <taxon>Halobacteria</taxon>
        <taxon>Halobacteriales</taxon>
        <taxon>Haloarculaceae</taxon>
        <taxon>Halapricum</taxon>
    </lineage>
</organism>
<accession>A0A897NJQ8</accession>
<dbReference type="GeneID" id="68857803"/>
<gene>
    <name evidence="2" type="primary">fpr</name>
    <name evidence="2" type="ORF">HSEST_1167</name>
</gene>
<dbReference type="SUPFAM" id="SSF52343">
    <property type="entry name" value="Ferredoxin reductase-like, C-terminal NADP-linked domain"/>
    <property type="match status" value="1"/>
</dbReference>
<dbReference type="Pfam" id="PF00970">
    <property type="entry name" value="FAD_binding_6"/>
    <property type="match status" value="1"/>
</dbReference>
<dbReference type="PANTHER" id="PTHR47354">
    <property type="entry name" value="NADH OXIDOREDUCTASE HCR"/>
    <property type="match status" value="1"/>
</dbReference>
<dbReference type="PANTHER" id="PTHR47354:SF5">
    <property type="entry name" value="PROTEIN RFBI"/>
    <property type="match status" value="1"/>
</dbReference>
<dbReference type="CDD" id="cd00322">
    <property type="entry name" value="FNR_like"/>
    <property type="match status" value="1"/>
</dbReference>
<dbReference type="AlphaFoldDB" id="A0A897NJQ8"/>
<dbReference type="Proteomes" id="UP000663292">
    <property type="component" value="Chromosome"/>
</dbReference>
<keyword evidence="3" id="KW-1185">Reference proteome</keyword>